<sequence length="244" mass="27589">MLHVGSSAGMENILRQTGCDTVISFQQDNASQLSTSSGRCPLDVEQGCDTDARSSTDKRIVFHLHTLFRFAIGGAILYLSSKRSYQFCGDLSRDLRAVFEDIFITFRDIGKVLTLLNYYFPGIPRDPRTLFGTSRHLLELLETFVQPEYVIHIQLNIDGVNLYKDSDNHAWPIQCRGCFPRVYPPIVASVCCVKGKPKPLDGYLTDTIDELNALLLDGVFLTRWPVHCAVQLFHSMRHTGEMLR</sequence>
<dbReference type="Proteomes" id="UP000822476">
    <property type="component" value="Unassembled WGS sequence"/>
</dbReference>
<dbReference type="OrthoDB" id="7700589at2759"/>
<keyword evidence="2" id="KW-1185">Reference proteome</keyword>
<evidence type="ECO:0000313" key="1">
    <source>
        <dbReference type="EMBL" id="KAF7256942.1"/>
    </source>
</evidence>
<comment type="caution">
    <text evidence="1">The sequence shown here is derived from an EMBL/GenBank/DDBJ whole genome shotgun (WGS) entry which is preliminary data.</text>
</comment>
<protein>
    <submittedName>
        <fullName evidence="1">Uncharacterized protein</fullName>
    </submittedName>
</protein>
<accession>A0A8S9YQD5</accession>
<proteinExistence type="predicted"/>
<dbReference type="AlphaFoldDB" id="A0A8S9YQD5"/>
<organism evidence="1 2">
    <name type="scientific">Paragonimus skrjabini miyazakii</name>
    <dbReference type="NCBI Taxonomy" id="59628"/>
    <lineage>
        <taxon>Eukaryota</taxon>
        <taxon>Metazoa</taxon>
        <taxon>Spiralia</taxon>
        <taxon>Lophotrochozoa</taxon>
        <taxon>Platyhelminthes</taxon>
        <taxon>Trematoda</taxon>
        <taxon>Digenea</taxon>
        <taxon>Plagiorchiida</taxon>
        <taxon>Troglotremata</taxon>
        <taxon>Troglotrematidae</taxon>
        <taxon>Paragonimus</taxon>
    </lineage>
</organism>
<gene>
    <name evidence="1" type="ORF">EG68_06253</name>
</gene>
<evidence type="ECO:0000313" key="2">
    <source>
        <dbReference type="Proteomes" id="UP000822476"/>
    </source>
</evidence>
<dbReference type="EMBL" id="JTDE01002750">
    <property type="protein sequence ID" value="KAF7256942.1"/>
    <property type="molecule type" value="Genomic_DNA"/>
</dbReference>
<reference evidence="1" key="1">
    <citation type="submission" date="2019-07" db="EMBL/GenBank/DDBJ databases">
        <title>Annotation for the trematode Paragonimus miyazaki's.</title>
        <authorList>
            <person name="Choi Y.-J."/>
        </authorList>
    </citation>
    <scope>NUCLEOTIDE SEQUENCE</scope>
    <source>
        <strain evidence="1">Japan</strain>
    </source>
</reference>
<name>A0A8S9YQD5_9TREM</name>